<accession>A0A099EWP5</accession>
<keyword evidence="4" id="KW-1185">Reference proteome</keyword>
<feature type="domain" description="MaoC-like" evidence="1">
    <location>
        <begin position="20"/>
        <end position="126"/>
    </location>
</feature>
<dbReference type="PANTHER" id="PTHR43664">
    <property type="entry name" value="MONOAMINE OXIDASE-RELATED"/>
    <property type="match status" value="1"/>
</dbReference>
<dbReference type="RefSeq" id="WP_036760877.1">
    <property type="nucleotide sequence ID" value="NZ_CP035287.1"/>
</dbReference>
<proteinExistence type="predicted"/>
<sequence>MSVNYTELATGKYYEELEVGNIYRHAITRTVCEADNLLFSALTYNSAWLHMDEVYSKEQGHPGRLVNSLFTLSLACGVTVADTTLGTTQGNLGFYDVKFTNPVYIGDTLRSETEIVSKRESKSRPHAGIVEFETRSFNQDDKMVLTFRRTGMMLKKNPG</sequence>
<dbReference type="Gene3D" id="3.10.129.10">
    <property type="entry name" value="Hotdog Thioesterase"/>
    <property type="match status" value="1"/>
</dbReference>
<dbReference type="InterPro" id="IPR052342">
    <property type="entry name" value="MCH/BMMD"/>
</dbReference>
<dbReference type="InterPro" id="IPR029069">
    <property type="entry name" value="HotDog_dom_sf"/>
</dbReference>
<dbReference type="CDD" id="cd03451">
    <property type="entry name" value="FkbR2"/>
    <property type="match status" value="1"/>
</dbReference>
<organism evidence="2 5">
    <name type="scientific">Paracoccus versutus</name>
    <name type="common">Thiobacillus versutus</name>
    <dbReference type="NCBI Taxonomy" id="34007"/>
    <lineage>
        <taxon>Bacteria</taxon>
        <taxon>Pseudomonadati</taxon>
        <taxon>Pseudomonadota</taxon>
        <taxon>Alphaproteobacteria</taxon>
        <taxon>Rhodobacterales</taxon>
        <taxon>Paracoccaceae</taxon>
        <taxon>Paracoccus</taxon>
    </lineage>
</organism>
<protein>
    <submittedName>
        <fullName evidence="2">Acyl dehydratase</fullName>
    </submittedName>
</protein>
<dbReference type="Proteomes" id="UP000256941">
    <property type="component" value="Unassembled WGS sequence"/>
</dbReference>
<gene>
    <name evidence="3" type="ORF">ATH84_10765</name>
    <name evidence="2" type="ORF">BDD41_0446</name>
</gene>
<dbReference type="InterPro" id="IPR002539">
    <property type="entry name" value="MaoC-like_dom"/>
</dbReference>
<evidence type="ECO:0000313" key="4">
    <source>
        <dbReference type="Proteomes" id="UP000256794"/>
    </source>
</evidence>
<name>A0A099EWP5_PARVE</name>
<accession>A0A3D9XUT9</accession>
<dbReference type="eggNOG" id="COG2030">
    <property type="taxonomic scope" value="Bacteria"/>
</dbReference>
<evidence type="ECO:0000259" key="1">
    <source>
        <dbReference type="Pfam" id="PF01575"/>
    </source>
</evidence>
<dbReference type="SUPFAM" id="SSF54637">
    <property type="entry name" value="Thioesterase/thiol ester dehydrase-isomerase"/>
    <property type="match status" value="1"/>
</dbReference>
<evidence type="ECO:0000313" key="5">
    <source>
        <dbReference type="Proteomes" id="UP000256941"/>
    </source>
</evidence>
<dbReference type="OrthoDB" id="9796589at2"/>
<dbReference type="EMBL" id="QUMX01000076">
    <property type="protein sequence ID" value="REG26967.1"/>
    <property type="molecule type" value="Genomic_DNA"/>
</dbReference>
<dbReference type="Proteomes" id="UP000256794">
    <property type="component" value="Unassembled WGS sequence"/>
</dbReference>
<comment type="caution">
    <text evidence="2">The sequence shown here is derived from an EMBL/GenBank/DDBJ whole genome shotgun (WGS) entry which is preliminary data.</text>
</comment>
<reference evidence="4 5" key="1">
    <citation type="submission" date="2018-08" db="EMBL/GenBank/DDBJ databases">
        <title>Genomic Encyclopedia of Archaeal and Bacterial Type Strains, Phase II (KMG-II): from individual species to whole genera.</title>
        <authorList>
            <person name="Goeker M."/>
        </authorList>
    </citation>
    <scope>NUCLEOTIDE SEQUENCE [LARGE SCALE GENOMIC DNA]</scope>
    <source>
        <strain evidence="2 5">DSM 17099</strain>
        <strain evidence="3 4">DSM 582</strain>
    </source>
</reference>
<dbReference type="PANTHER" id="PTHR43664:SF1">
    <property type="entry name" value="BETA-METHYLMALYL-COA DEHYDRATASE"/>
    <property type="match status" value="1"/>
</dbReference>
<evidence type="ECO:0000313" key="2">
    <source>
        <dbReference type="EMBL" id="REF71982.1"/>
    </source>
</evidence>
<dbReference type="EMBL" id="QTUJ01000001">
    <property type="protein sequence ID" value="REF71982.1"/>
    <property type="molecule type" value="Genomic_DNA"/>
</dbReference>
<dbReference type="Pfam" id="PF01575">
    <property type="entry name" value="MaoC_dehydratas"/>
    <property type="match status" value="1"/>
</dbReference>
<dbReference type="AlphaFoldDB" id="A0A099EWP5"/>
<evidence type="ECO:0000313" key="3">
    <source>
        <dbReference type="EMBL" id="REG26967.1"/>
    </source>
</evidence>